<organism evidence="3 4">
    <name type="scientific">Chlamydomonas eustigma</name>
    <dbReference type="NCBI Taxonomy" id="1157962"/>
    <lineage>
        <taxon>Eukaryota</taxon>
        <taxon>Viridiplantae</taxon>
        <taxon>Chlorophyta</taxon>
        <taxon>core chlorophytes</taxon>
        <taxon>Chlorophyceae</taxon>
        <taxon>CS clade</taxon>
        <taxon>Chlamydomonadales</taxon>
        <taxon>Chlamydomonadaceae</taxon>
        <taxon>Chlamydomonas</taxon>
    </lineage>
</organism>
<feature type="compositionally biased region" description="Low complexity" evidence="1">
    <location>
        <begin position="135"/>
        <end position="147"/>
    </location>
</feature>
<feature type="transmembrane region" description="Helical" evidence="2">
    <location>
        <begin position="290"/>
        <end position="309"/>
    </location>
</feature>
<keyword evidence="4" id="KW-1185">Reference proteome</keyword>
<gene>
    <name evidence="3" type="ORF">CEUSTIGMA_g1661.t1</name>
</gene>
<feature type="transmembrane region" description="Helical" evidence="2">
    <location>
        <begin position="315"/>
        <end position="334"/>
    </location>
</feature>
<name>A0A250WU99_9CHLO</name>
<keyword evidence="2" id="KW-1133">Transmembrane helix</keyword>
<feature type="region of interest" description="Disordered" evidence="1">
    <location>
        <begin position="1"/>
        <end position="21"/>
    </location>
</feature>
<keyword evidence="2" id="KW-0812">Transmembrane</keyword>
<comment type="caution">
    <text evidence="3">The sequence shown here is derived from an EMBL/GenBank/DDBJ whole genome shotgun (WGS) entry which is preliminary data.</text>
</comment>
<sequence>MSMAQKEDEAANGGNHASHQIETSGSIVEISCNPETMTPADSQHAIIEVSEEAAIMDTAAEEPRPVCSSPAILDTERHESNTTTIVAAGAVQNRISRHKNTSSTGQWMMSLWLPRINLKPIRTKPSSKRESYPNAAPLLSPSLLPPADEFISAPSSSLNTPDDPTTQAAGATSSRDDTMQTPLAGGATSSRDDTMQTPLLPSVNLCASEALQERNQTSLMDPMHSWICYAAKDTTSPFASLGQINDADCAYYLRMKSLWFLSAYLGVTLSSSLACAHFDACQDLWMEERFLALTWGLLAILAVLLGLSLLPSTPLRNAAGLLLMLSSFSTLTMVASSSSKSLSPAVLLALASSFGSLLSLAVLSSFPAMPHADHDAFKGTGALVTSVITFIFTLMATSMAPSGTFTFGTIVVSVAGAIFLSGYLLIGLRAAILYSGPQEEEAIKVGLLTLVIPFMPMLYCLKF</sequence>
<proteinExistence type="predicted"/>
<dbReference type="Proteomes" id="UP000232323">
    <property type="component" value="Unassembled WGS sequence"/>
</dbReference>
<feature type="transmembrane region" description="Helical" evidence="2">
    <location>
        <begin position="381"/>
        <end position="400"/>
    </location>
</feature>
<protein>
    <submittedName>
        <fullName evidence="3">Uncharacterized protein</fullName>
    </submittedName>
</protein>
<feature type="region of interest" description="Disordered" evidence="1">
    <location>
        <begin position="123"/>
        <end position="194"/>
    </location>
</feature>
<evidence type="ECO:0000313" key="3">
    <source>
        <dbReference type="EMBL" id="GAX74212.1"/>
    </source>
</evidence>
<keyword evidence="2" id="KW-0472">Membrane</keyword>
<reference evidence="3 4" key="1">
    <citation type="submission" date="2017-08" db="EMBL/GenBank/DDBJ databases">
        <title>Acidophilic green algal genome provides insights into adaptation to an acidic environment.</title>
        <authorList>
            <person name="Hirooka S."/>
            <person name="Hirose Y."/>
            <person name="Kanesaki Y."/>
            <person name="Higuchi S."/>
            <person name="Fujiwara T."/>
            <person name="Onuma R."/>
            <person name="Era A."/>
            <person name="Ohbayashi R."/>
            <person name="Uzuka A."/>
            <person name="Nozaki H."/>
            <person name="Yoshikawa H."/>
            <person name="Miyagishima S.Y."/>
        </authorList>
    </citation>
    <scope>NUCLEOTIDE SEQUENCE [LARGE SCALE GENOMIC DNA]</scope>
    <source>
        <strain evidence="3 4">NIES-2499</strain>
    </source>
</reference>
<evidence type="ECO:0000313" key="4">
    <source>
        <dbReference type="Proteomes" id="UP000232323"/>
    </source>
</evidence>
<evidence type="ECO:0000256" key="1">
    <source>
        <dbReference type="SAM" id="MobiDB-lite"/>
    </source>
</evidence>
<dbReference type="AlphaFoldDB" id="A0A250WU99"/>
<feature type="transmembrane region" description="Helical" evidence="2">
    <location>
        <begin position="407"/>
        <end position="430"/>
    </location>
</feature>
<accession>A0A250WU99</accession>
<dbReference type="EMBL" id="BEGY01000006">
    <property type="protein sequence ID" value="GAX74212.1"/>
    <property type="molecule type" value="Genomic_DNA"/>
</dbReference>
<feature type="compositionally biased region" description="Polar residues" evidence="1">
    <location>
        <begin position="153"/>
        <end position="173"/>
    </location>
</feature>
<evidence type="ECO:0000256" key="2">
    <source>
        <dbReference type="SAM" id="Phobius"/>
    </source>
</evidence>
<feature type="transmembrane region" description="Helical" evidence="2">
    <location>
        <begin position="346"/>
        <end position="369"/>
    </location>
</feature>
<feature type="transmembrane region" description="Helical" evidence="2">
    <location>
        <begin position="258"/>
        <end position="278"/>
    </location>
</feature>